<dbReference type="PANTHER" id="PTHR43252:SF6">
    <property type="entry name" value="NEGATIVE TRANSCRIPTION REGULATOR PADR"/>
    <property type="match status" value="1"/>
</dbReference>
<feature type="domain" description="Transcription regulator PadR N-terminal" evidence="1">
    <location>
        <begin position="7"/>
        <end position="77"/>
    </location>
</feature>
<evidence type="ECO:0000259" key="1">
    <source>
        <dbReference type="Pfam" id="PF03551"/>
    </source>
</evidence>
<comment type="caution">
    <text evidence="2">The sequence shown here is derived from an EMBL/GenBank/DDBJ whole genome shotgun (WGS) entry which is preliminary data.</text>
</comment>
<organism evidence="2 3">
    <name type="scientific">Paramicrobacterium agarici</name>
    <dbReference type="NCBI Taxonomy" id="630514"/>
    <lineage>
        <taxon>Bacteria</taxon>
        <taxon>Bacillati</taxon>
        <taxon>Actinomycetota</taxon>
        <taxon>Actinomycetes</taxon>
        <taxon>Micrococcales</taxon>
        <taxon>Microbacteriaceae</taxon>
        <taxon>Paramicrobacterium</taxon>
    </lineage>
</organism>
<gene>
    <name evidence="2" type="ORF">ATJ78_2192</name>
</gene>
<dbReference type="EMBL" id="PDJE01000001">
    <property type="protein sequence ID" value="PFG31235.1"/>
    <property type="molecule type" value="Genomic_DNA"/>
</dbReference>
<dbReference type="Proteomes" id="UP000221369">
    <property type="component" value="Unassembled WGS sequence"/>
</dbReference>
<dbReference type="AlphaFoldDB" id="A0A2A9DYM4"/>
<proteinExistence type="predicted"/>
<dbReference type="PANTHER" id="PTHR43252">
    <property type="entry name" value="TRANSCRIPTIONAL REGULATOR YQJI"/>
    <property type="match status" value="1"/>
</dbReference>
<dbReference type="Gene3D" id="1.10.10.10">
    <property type="entry name" value="Winged helix-like DNA-binding domain superfamily/Winged helix DNA-binding domain"/>
    <property type="match status" value="1"/>
</dbReference>
<dbReference type="RefSeq" id="WP_169923442.1">
    <property type="nucleotide sequence ID" value="NZ_PDJE01000001.1"/>
</dbReference>
<protein>
    <submittedName>
        <fullName evidence="2">PadR family transcriptional regulator</fullName>
    </submittedName>
</protein>
<name>A0A2A9DYM4_9MICO</name>
<sequence>MAVKHGLLAILTLGPAYGLQLRDELVARAPHRNGINVGQVYGTLERLRKAGLVVEAGTTLDGLQRYGLTSSGRTAAAEWMRASAQGASLDWSEMLDQVLVVSSIPDAPIDQLIRSYRAALAPASPERAESQPRQRQVADSATLLLLDAARQWIDEAARSLSTSAAFELSNERPRRGRRATLS</sequence>
<reference evidence="2 3" key="1">
    <citation type="submission" date="2017-10" db="EMBL/GenBank/DDBJ databases">
        <title>Sequencing the genomes of 1000 actinobacteria strains.</title>
        <authorList>
            <person name="Klenk H.-P."/>
        </authorList>
    </citation>
    <scope>NUCLEOTIDE SEQUENCE [LARGE SCALE GENOMIC DNA]</scope>
    <source>
        <strain evidence="2 3">DSM 21798</strain>
    </source>
</reference>
<evidence type="ECO:0000313" key="2">
    <source>
        <dbReference type="EMBL" id="PFG31235.1"/>
    </source>
</evidence>
<accession>A0A2A9DYM4</accession>
<dbReference type="InterPro" id="IPR036390">
    <property type="entry name" value="WH_DNA-bd_sf"/>
</dbReference>
<keyword evidence="3" id="KW-1185">Reference proteome</keyword>
<dbReference type="Pfam" id="PF03551">
    <property type="entry name" value="PadR"/>
    <property type="match status" value="1"/>
</dbReference>
<evidence type="ECO:0000313" key="3">
    <source>
        <dbReference type="Proteomes" id="UP000221369"/>
    </source>
</evidence>
<dbReference type="InterPro" id="IPR036388">
    <property type="entry name" value="WH-like_DNA-bd_sf"/>
</dbReference>
<dbReference type="InterPro" id="IPR005149">
    <property type="entry name" value="Tscrpt_reg_PadR_N"/>
</dbReference>
<dbReference type="SUPFAM" id="SSF46785">
    <property type="entry name" value="Winged helix' DNA-binding domain"/>
    <property type="match status" value="1"/>
</dbReference>